<accession>A0A3A9K2E7</accession>
<dbReference type="PANTHER" id="PTHR18964:SF149">
    <property type="entry name" value="BIFUNCTIONAL UDP-N-ACETYLGLUCOSAMINE 2-EPIMERASE_N-ACETYLMANNOSAMINE KINASE"/>
    <property type="match status" value="1"/>
</dbReference>
<evidence type="ECO:0000313" key="2">
    <source>
        <dbReference type="EMBL" id="RKL66897.1"/>
    </source>
</evidence>
<dbReference type="InterPro" id="IPR049874">
    <property type="entry name" value="ROK_cs"/>
</dbReference>
<dbReference type="EMBL" id="PDOE01000005">
    <property type="protein sequence ID" value="RKL66897.1"/>
    <property type="molecule type" value="Genomic_DNA"/>
</dbReference>
<reference evidence="2 3" key="1">
    <citation type="submission" date="2017-10" db="EMBL/GenBank/DDBJ databases">
        <title>Bacillus sp. nov., a halophilic bacterium isolated from a Keqin Lake.</title>
        <authorList>
            <person name="Wang H."/>
        </authorList>
    </citation>
    <scope>NUCLEOTIDE SEQUENCE [LARGE SCALE GENOMIC DNA]</scope>
    <source>
        <strain evidence="2 3">KCTC 13187</strain>
    </source>
</reference>
<dbReference type="InterPro" id="IPR043129">
    <property type="entry name" value="ATPase_NBD"/>
</dbReference>
<dbReference type="PANTHER" id="PTHR18964">
    <property type="entry name" value="ROK (REPRESSOR, ORF, KINASE) FAMILY"/>
    <property type="match status" value="1"/>
</dbReference>
<comment type="caution">
    <text evidence="2">The sequence shown here is derived from an EMBL/GenBank/DDBJ whole genome shotgun (WGS) entry which is preliminary data.</text>
</comment>
<name>A0A3A9K2E7_9BACI</name>
<dbReference type="Proteomes" id="UP000281498">
    <property type="component" value="Unassembled WGS sequence"/>
</dbReference>
<protein>
    <submittedName>
        <fullName evidence="2">Transcriptional regulator</fullName>
    </submittedName>
</protein>
<proteinExistence type="inferred from homology"/>
<dbReference type="SUPFAM" id="SSF53067">
    <property type="entry name" value="Actin-like ATPase domain"/>
    <property type="match status" value="1"/>
</dbReference>
<dbReference type="AlphaFoldDB" id="A0A3A9K2E7"/>
<keyword evidence="3" id="KW-1185">Reference proteome</keyword>
<dbReference type="PROSITE" id="PS01125">
    <property type="entry name" value="ROK"/>
    <property type="match status" value="1"/>
</dbReference>
<dbReference type="InterPro" id="IPR000600">
    <property type="entry name" value="ROK"/>
</dbReference>
<evidence type="ECO:0000313" key="3">
    <source>
        <dbReference type="Proteomes" id="UP000281498"/>
    </source>
</evidence>
<dbReference type="Pfam" id="PF00480">
    <property type="entry name" value="ROK"/>
    <property type="match status" value="1"/>
</dbReference>
<evidence type="ECO:0000256" key="1">
    <source>
        <dbReference type="ARBA" id="ARBA00006479"/>
    </source>
</evidence>
<dbReference type="OrthoDB" id="9795247at2"/>
<comment type="similarity">
    <text evidence="1">Belongs to the ROK (NagC/XylR) family.</text>
</comment>
<organism evidence="2 3">
    <name type="scientific">Salipaludibacillus neizhouensis</name>
    <dbReference type="NCBI Taxonomy" id="885475"/>
    <lineage>
        <taxon>Bacteria</taxon>
        <taxon>Bacillati</taxon>
        <taxon>Bacillota</taxon>
        <taxon>Bacilli</taxon>
        <taxon>Bacillales</taxon>
        <taxon>Bacillaceae</taxon>
    </lineage>
</organism>
<dbReference type="Gene3D" id="3.30.420.40">
    <property type="match status" value="2"/>
</dbReference>
<dbReference type="CDD" id="cd24068">
    <property type="entry name" value="ASKHA_NBD_ROK_FnNanK-like"/>
    <property type="match status" value="1"/>
</dbReference>
<sequence length="307" mass="32580">MKEFAVGIDIGGTKIAIGIVDSFGEIHKSETIKMDKKVTPDQMVKKIAASVNQLLKVSKLTASDLRGIGIGAPGPLNPKEGIITAPPNLPGWWDYHLVKNLQDYFQSGTKIILENDANAAAVAEKWIGAATDSKDFVYLTISTGIGAGFFSDSKLFQGTSGNAGDIGHIVIDPSRGTCSCGQKGCWEFIASGTAIARRGSELQGQSLTTQEVFKLADKGNREMQQLVEQSFEYIGMGCVALINMLDPEKIVIGGGVSQIGDPLFQAIKNYVSKFALNPSGRTTEIVPAGLQQNSGLIGAASLIHASY</sequence>
<dbReference type="RefSeq" id="WP_110934684.1">
    <property type="nucleotide sequence ID" value="NZ_KZ614146.1"/>
</dbReference>
<gene>
    <name evidence="2" type="ORF">CR203_13795</name>
</gene>